<dbReference type="AlphaFoldDB" id="A0A4Z1P040"/>
<gene>
    <name evidence="2" type="ORF">E6O75_ATG09693</name>
</gene>
<sequence length="460" mass="51684">MSCPIPQVEDALSPYIHTRQETHRIRQTLTEYLKKQLHDDSEQPLSHLSLTCPPPTLRARTTAIPSDGVYKQYLEALTAHQRAQQRYAAIKEEIHELNDESERNRVEGRSGAQQSESLREYIKLLLQRRQHRKLEIIQDAVTRLVDSESNPVHVDLKTSVKEKLGEPPQPPMASLDQSDADAKVEELTFRLKKELLIAKSRLEDAKTAKSTAEAERSMEPPTMLEKVETLRKARNELIAWVEGELAKIPEADPDQSQFDLSFMEDDAQPPTEEISDEELASRVEELYHRYRTAREKLIANVDATSAANTPSAATITPAEPIRPSLSHQRTKTNDGLSRNTNPDIERLATKLLPYLPVLSSTQTSSASLQAQTSHLRRQLSTSSSETTKILQRLAGESYLVPQDATSMIAWAKAAEETGEQTNRFVREQVEAGEASILRAKTVLGVMRSRKDALSSMRGDL</sequence>
<keyword evidence="1" id="KW-0175">Coiled coil</keyword>
<dbReference type="Proteomes" id="UP000298493">
    <property type="component" value="Unassembled WGS sequence"/>
</dbReference>
<organism evidence="2 3">
    <name type="scientific">Venturia nashicola</name>
    <dbReference type="NCBI Taxonomy" id="86259"/>
    <lineage>
        <taxon>Eukaryota</taxon>
        <taxon>Fungi</taxon>
        <taxon>Dikarya</taxon>
        <taxon>Ascomycota</taxon>
        <taxon>Pezizomycotina</taxon>
        <taxon>Dothideomycetes</taxon>
        <taxon>Pleosporomycetidae</taxon>
        <taxon>Venturiales</taxon>
        <taxon>Venturiaceae</taxon>
        <taxon>Venturia</taxon>
    </lineage>
</organism>
<name>A0A4Z1P040_9PEZI</name>
<feature type="coiled-coil region" evidence="1">
    <location>
        <begin position="80"/>
        <end position="107"/>
    </location>
</feature>
<dbReference type="EMBL" id="SNSC02000017">
    <property type="protein sequence ID" value="TID16927.1"/>
    <property type="molecule type" value="Genomic_DNA"/>
</dbReference>
<evidence type="ECO:0000256" key="1">
    <source>
        <dbReference type="SAM" id="Coils"/>
    </source>
</evidence>
<reference evidence="2 3" key="1">
    <citation type="submission" date="2019-04" db="EMBL/GenBank/DDBJ databases">
        <title>High contiguity whole genome sequence and gene annotation resource for two Venturia nashicola isolates.</title>
        <authorList>
            <person name="Prokchorchik M."/>
            <person name="Won K."/>
            <person name="Lee Y."/>
            <person name="Choi E.D."/>
            <person name="Segonzac C."/>
            <person name="Sohn K.H."/>
        </authorList>
    </citation>
    <scope>NUCLEOTIDE SEQUENCE [LARGE SCALE GENOMIC DNA]</scope>
    <source>
        <strain evidence="2 3">PRI2</strain>
    </source>
</reference>
<protein>
    <submittedName>
        <fullName evidence="2">Uncharacterized protein</fullName>
    </submittedName>
</protein>
<keyword evidence="3" id="KW-1185">Reference proteome</keyword>
<comment type="caution">
    <text evidence="2">The sequence shown here is derived from an EMBL/GenBank/DDBJ whole genome shotgun (WGS) entry which is preliminary data.</text>
</comment>
<accession>A0A4Z1P040</accession>
<evidence type="ECO:0000313" key="2">
    <source>
        <dbReference type="EMBL" id="TID16927.1"/>
    </source>
</evidence>
<proteinExistence type="predicted"/>
<evidence type="ECO:0000313" key="3">
    <source>
        <dbReference type="Proteomes" id="UP000298493"/>
    </source>
</evidence>